<dbReference type="GO" id="GO:0055085">
    <property type="term" value="P:transmembrane transport"/>
    <property type="evidence" value="ECO:0007669"/>
    <property type="project" value="InterPro"/>
</dbReference>
<feature type="transmembrane region" description="Helical" evidence="10">
    <location>
        <begin position="310"/>
        <end position="328"/>
    </location>
</feature>
<evidence type="ECO:0000256" key="2">
    <source>
        <dbReference type="ARBA" id="ARBA00022553"/>
    </source>
</evidence>
<feature type="transmembrane region" description="Helical" evidence="10">
    <location>
        <begin position="21"/>
        <end position="41"/>
    </location>
</feature>
<evidence type="ECO:0000256" key="3">
    <source>
        <dbReference type="ARBA" id="ARBA00022630"/>
    </source>
</evidence>
<keyword evidence="10" id="KW-1003">Cell membrane</keyword>
<keyword evidence="3 10" id="KW-0285">Flavoprotein</keyword>
<keyword evidence="6 10" id="KW-1278">Translocase</keyword>
<dbReference type="GO" id="GO:0005886">
    <property type="term" value="C:plasma membrane"/>
    <property type="evidence" value="ECO:0007669"/>
    <property type="project" value="UniProtKB-SubCell"/>
</dbReference>
<feature type="transmembrane region" description="Helical" evidence="10">
    <location>
        <begin position="286"/>
        <end position="304"/>
    </location>
</feature>
<comment type="caution">
    <text evidence="10">Lacks conserved residue(s) required for the propagation of feature annotation.</text>
</comment>
<feature type="transmembrane region" description="Helical" evidence="10">
    <location>
        <begin position="256"/>
        <end position="274"/>
    </location>
</feature>
<dbReference type="InterPro" id="IPR004338">
    <property type="entry name" value="NqrB/RnfD"/>
</dbReference>
<comment type="caution">
    <text evidence="11">The sequence shown here is derived from an EMBL/GenBank/DDBJ whole genome shotgun (WGS) entry which is preliminary data.</text>
</comment>
<dbReference type="Proteomes" id="UP001221217">
    <property type="component" value="Unassembled WGS sequence"/>
</dbReference>
<evidence type="ECO:0000256" key="5">
    <source>
        <dbReference type="ARBA" id="ARBA00022692"/>
    </source>
</evidence>
<feature type="transmembrane region" description="Helical" evidence="10">
    <location>
        <begin position="126"/>
        <end position="145"/>
    </location>
</feature>
<sequence length="343" mass="36987">MSEEMKLKISSSPQIHSPASTAKIMWIVVVSLIPAGVWGVYAFGPRSILVLAASILAAVASEYLMGLVFKKSTLADGSAVLTGLLIGYNMPAEVPIYIAVLASVFAIVIVKWTFGGLGTNWMNPALAGRVFVFFSWTGGMSRWSMPHMVPDTVSGASPLGFLKTNMMTFSGTSSGPMDFLAGQNYPVDSYMDLFIGRIPGCIGEVSALLLLIGGIFLIILKIVNWEIPVFYIGSFALLTWIFGGMGFGNGFFSGDILFHLFTGGLMLGALFMATDMVTSPITRKGMIIYAIGCGFLTFLIRFYGSFPEGVSLAIILMNIFVPLINRATQPVKFGNLPKEKKND</sequence>
<keyword evidence="5 10" id="KW-0812">Transmembrane</keyword>
<evidence type="ECO:0000256" key="6">
    <source>
        <dbReference type="ARBA" id="ARBA00022967"/>
    </source>
</evidence>
<dbReference type="PANTHER" id="PTHR30578:SF0">
    <property type="entry name" value="ION-TRANSLOCATING OXIDOREDUCTASE COMPLEX SUBUNIT D"/>
    <property type="match status" value="1"/>
</dbReference>
<comment type="subunit">
    <text evidence="10">The complex is composed of six subunits: RnfA, RnfB, RnfC, RnfD, RnfE and RnfG.</text>
</comment>
<accession>A0AAJ1II17</accession>
<dbReference type="AlphaFoldDB" id="A0AAJ1II17"/>
<comment type="function">
    <text evidence="10">Part of a membrane-bound complex that couples electron transfer with translocation of ions across the membrane.</text>
</comment>
<feature type="transmembrane region" description="Helical" evidence="10">
    <location>
        <begin position="229"/>
        <end position="250"/>
    </location>
</feature>
<evidence type="ECO:0000256" key="7">
    <source>
        <dbReference type="ARBA" id="ARBA00022982"/>
    </source>
</evidence>
<feature type="transmembrane region" description="Helical" evidence="10">
    <location>
        <begin position="96"/>
        <end position="114"/>
    </location>
</feature>
<keyword evidence="8 10" id="KW-1133">Transmembrane helix</keyword>
<comment type="subcellular location">
    <subcellularLocation>
        <location evidence="10">Cell membrane</location>
        <topology evidence="10">Multi-pass membrane protein</topology>
    </subcellularLocation>
</comment>
<evidence type="ECO:0000313" key="11">
    <source>
        <dbReference type="EMBL" id="MDC7227471.1"/>
    </source>
</evidence>
<dbReference type="EC" id="7.-.-.-" evidence="10"/>
<protein>
    <recommendedName>
        <fullName evidence="10">Ion-translocating oxidoreductase complex subunit D</fullName>
        <ecNumber evidence="10">7.-.-.-</ecNumber>
    </recommendedName>
    <alternativeName>
        <fullName evidence="10">Rnf electron transport complex subunit D</fullName>
    </alternativeName>
</protein>
<dbReference type="PANTHER" id="PTHR30578">
    <property type="entry name" value="ELECTRON TRANSPORT COMPLEX PROTEIN RNFD"/>
    <property type="match status" value="1"/>
</dbReference>
<gene>
    <name evidence="10" type="primary">rnfD</name>
    <name evidence="11" type="ORF">PQJ61_11970</name>
</gene>
<keyword evidence="1 10" id="KW-0813">Transport</keyword>
<feature type="transmembrane region" description="Helical" evidence="10">
    <location>
        <begin position="47"/>
        <end position="66"/>
    </location>
</feature>
<feature type="transmembrane region" description="Helical" evidence="10">
    <location>
        <begin position="194"/>
        <end position="220"/>
    </location>
</feature>
<organism evidence="11 12">
    <name type="scientific">Candidatus Thalassospirochaeta sargassi</name>
    <dbReference type="NCBI Taxonomy" id="3119039"/>
    <lineage>
        <taxon>Bacteria</taxon>
        <taxon>Pseudomonadati</taxon>
        <taxon>Spirochaetota</taxon>
        <taxon>Spirochaetia</taxon>
        <taxon>Spirochaetales</taxon>
        <taxon>Spirochaetaceae</taxon>
        <taxon>Candidatus Thalassospirochaeta</taxon>
    </lineage>
</organism>
<dbReference type="NCBIfam" id="TIGR01946">
    <property type="entry name" value="rnfD"/>
    <property type="match status" value="1"/>
</dbReference>
<evidence type="ECO:0000313" key="12">
    <source>
        <dbReference type="Proteomes" id="UP001221217"/>
    </source>
</evidence>
<dbReference type="EMBL" id="JAQQAL010000025">
    <property type="protein sequence ID" value="MDC7227471.1"/>
    <property type="molecule type" value="Genomic_DNA"/>
</dbReference>
<proteinExistence type="inferred from homology"/>
<evidence type="ECO:0000256" key="10">
    <source>
        <dbReference type="HAMAP-Rule" id="MF_00462"/>
    </source>
</evidence>
<comment type="similarity">
    <text evidence="10">Belongs to the NqrB/RnfD family.</text>
</comment>
<evidence type="ECO:0000256" key="1">
    <source>
        <dbReference type="ARBA" id="ARBA00022448"/>
    </source>
</evidence>
<dbReference type="InterPro" id="IPR011303">
    <property type="entry name" value="RnfD_bac"/>
</dbReference>
<name>A0AAJ1II17_9SPIO</name>
<keyword evidence="4 10" id="KW-0288">FMN</keyword>
<keyword evidence="7 10" id="KW-0249">Electron transport</keyword>
<dbReference type="Pfam" id="PF03116">
    <property type="entry name" value="NQR2_RnfD_RnfE"/>
    <property type="match status" value="1"/>
</dbReference>
<comment type="cofactor">
    <cofactor evidence="10">
        <name>FMN</name>
        <dbReference type="ChEBI" id="CHEBI:58210"/>
    </cofactor>
</comment>
<dbReference type="GO" id="GO:0022900">
    <property type="term" value="P:electron transport chain"/>
    <property type="evidence" value="ECO:0007669"/>
    <property type="project" value="UniProtKB-UniRule"/>
</dbReference>
<dbReference type="HAMAP" id="MF_00462">
    <property type="entry name" value="RsxD_RnfD"/>
    <property type="match status" value="1"/>
</dbReference>
<evidence type="ECO:0000256" key="4">
    <source>
        <dbReference type="ARBA" id="ARBA00022643"/>
    </source>
</evidence>
<evidence type="ECO:0000256" key="9">
    <source>
        <dbReference type="ARBA" id="ARBA00023136"/>
    </source>
</evidence>
<evidence type="ECO:0000256" key="8">
    <source>
        <dbReference type="ARBA" id="ARBA00022989"/>
    </source>
</evidence>
<reference evidence="11 12" key="1">
    <citation type="submission" date="2022-12" db="EMBL/GenBank/DDBJ databases">
        <title>Metagenome assembled genome from gulf of manar.</title>
        <authorList>
            <person name="Kohli P."/>
            <person name="Pk S."/>
            <person name="Venkata Ramana C."/>
            <person name="Sasikala C."/>
        </authorList>
    </citation>
    <scope>NUCLEOTIDE SEQUENCE [LARGE SCALE GENOMIC DNA]</scope>
    <source>
        <strain evidence="11">JB008</strain>
    </source>
</reference>
<keyword evidence="9 10" id="KW-0472">Membrane</keyword>
<keyword evidence="2 10" id="KW-0597">Phosphoprotein</keyword>